<reference evidence="5 6" key="2">
    <citation type="journal article" date="2014" name="FEMS Microbiol. Lett.">
        <title>Draft genomic DNA sequence of the facultatively methylotrophic bacterium Acidomonas methanolica type strain MB58.</title>
        <authorList>
            <person name="Higashiura N."/>
            <person name="Hadano H."/>
            <person name="Hirakawa H."/>
            <person name="Matsutani M."/>
            <person name="Takabe S."/>
            <person name="Matsushita K."/>
            <person name="Azuma Y."/>
        </authorList>
    </citation>
    <scope>NUCLEOTIDE SEQUENCE [LARGE SCALE GENOMIC DNA]</scope>
    <source>
        <strain evidence="5 6">MB58</strain>
    </source>
</reference>
<comment type="caution">
    <text evidence="5">The sequence shown here is derived from an EMBL/GenBank/DDBJ whole genome shotgun (WGS) entry which is preliminary data.</text>
</comment>
<dbReference type="SUPFAM" id="SSF47413">
    <property type="entry name" value="lambda repressor-like DNA-binding domains"/>
    <property type="match status" value="1"/>
</dbReference>
<dbReference type="SMART" id="SM00530">
    <property type="entry name" value="HTH_XRE"/>
    <property type="match status" value="1"/>
</dbReference>
<evidence type="ECO:0000256" key="2">
    <source>
        <dbReference type="ARBA" id="ARBA00023125"/>
    </source>
</evidence>
<protein>
    <submittedName>
        <fullName evidence="5">Phage repressor</fullName>
    </submittedName>
</protein>
<gene>
    <name evidence="5" type="ORF">Amme_022_003</name>
</gene>
<dbReference type="InterPro" id="IPR001387">
    <property type="entry name" value="Cro/C1-type_HTH"/>
</dbReference>
<dbReference type="CDD" id="cd00093">
    <property type="entry name" value="HTH_XRE"/>
    <property type="match status" value="1"/>
</dbReference>
<dbReference type="SUPFAM" id="SSF51306">
    <property type="entry name" value="LexA/Signal peptidase"/>
    <property type="match status" value="1"/>
</dbReference>
<dbReference type="CDD" id="cd06529">
    <property type="entry name" value="S24_LexA-like"/>
    <property type="match status" value="1"/>
</dbReference>
<evidence type="ECO:0000256" key="1">
    <source>
        <dbReference type="ARBA" id="ARBA00023015"/>
    </source>
</evidence>
<keyword evidence="6" id="KW-1185">Reference proteome</keyword>
<dbReference type="InterPro" id="IPR010982">
    <property type="entry name" value="Lambda_DNA-bd_dom_sf"/>
</dbReference>
<dbReference type="RefSeq" id="WP_239641577.1">
    <property type="nucleotide sequence ID" value="NZ_BAND01000022.1"/>
</dbReference>
<dbReference type="Proteomes" id="UP000019760">
    <property type="component" value="Unassembled WGS sequence"/>
</dbReference>
<dbReference type="GO" id="GO:0003677">
    <property type="term" value="F:DNA binding"/>
    <property type="evidence" value="ECO:0007669"/>
    <property type="project" value="UniProtKB-KW"/>
</dbReference>
<reference evidence="6" key="1">
    <citation type="journal article" date="2014" name="FEMS Microbiol. Lett.">
        <title>Draft Genomic DNA Sequence of the Facultatively Methylotrophic Bacterium Acidomonas methanolica type strain MB58.</title>
        <authorList>
            <person name="Higashiura N."/>
            <person name="Hadano H."/>
            <person name="Hirakawa H."/>
            <person name="Matsutani M."/>
            <person name="Takabe S."/>
            <person name="Matsushita K."/>
            <person name="Azuma Y."/>
        </authorList>
    </citation>
    <scope>NUCLEOTIDE SEQUENCE [LARGE SCALE GENOMIC DNA]</scope>
    <source>
        <strain evidence="6">MB58</strain>
    </source>
</reference>
<dbReference type="AlphaFoldDB" id="A0A023D3P8"/>
<keyword evidence="3" id="KW-0804">Transcription</keyword>
<dbReference type="Gene3D" id="2.10.109.10">
    <property type="entry name" value="Umud Fragment, subunit A"/>
    <property type="match status" value="1"/>
</dbReference>
<dbReference type="InterPro" id="IPR036286">
    <property type="entry name" value="LexA/Signal_pep-like_sf"/>
</dbReference>
<name>A0A023D3P8_ACIMT</name>
<keyword evidence="1" id="KW-0805">Transcription regulation</keyword>
<feature type="domain" description="HTH cro/C1-type" evidence="4">
    <location>
        <begin position="15"/>
        <end position="67"/>
    </location>
</feature>
<evidence type="ECO:0000313" key="6">
    <source>
        <dbReference type="Proteomes" id="UP000019760"/>
    </source>
</evidence>
<dbReference type="PANTHER" id="PTHR40661:SF3">
    <property type="entry name" value="FELS-1 PROPHAGE TRANSCRIPTIONAL REGULATOR"/>
    <property type="match status" value="1"/>
</dbReference>
<evidence type="ECO:0000313" key="5">
    <source>
        <dbReference type="EMBL" id="GAJ28405.1"/>
    </source>
</evidence>
<dbReference type="InterPro" id="IPR015927">
    <property type="entry name" value="Peptidase_S24_S26A/B/C"/>
</dbReference>
<keyword evidence="2" id="KW-0238">DNA-binding</keyword>
<dbReference type="PANTHER" id="PTHR40661">
    <property type="match status" value="1"/>
</dbReference>
<accession>A0A023D3P8</accession>
<evidence type="ECO:0000256" key="3">
    <source>
        <dbReference type="ARBA" id="ARBA00023163"/>
    </source>
</evidence>
<dbReference type="EMBL" id="BAND01000022">
    <property type="protein sequence ID" value="GAJ28405.1"/>
    <property type="molecule type" value="Genomic_DNA"/>
</dbReference>
<proteinExistence type="predicted"/>
<dbReference type="Pfam" id="PF00717">
    <property type="entry name" value="Peptidase_S24"/>
    <property type="match status" value="1"/>
</dbReference>
<dbReference type="Gene3D" id="1.10.260.40">
    <property type="entry name" value="lambda repressor-like DNA-binding domains"/>
    <property type="match status" value="1"/>
</dbReference>
<dbReference type="InterPro" id="IPR039418">
    <property type="entry name" value="LexA-like"/>
</dbReference>
<evidence type="ECO:0000259" key="4">
    <source>
        <dbReference type="SMART" id="SM00530"/>
    </source>
</evidence>
<sequence>MSDEQERQMRERGERLRQAAQAVGITHAAKAAAVPYTTLRDYMNGGEMKLSSLAALARACGVSLDWIAYGKGDVFEAPAAASEHASRGGHQVVISWFDDRDEGLRVGKSWLETAIPRECTGLRLVPVTGDAMAPTLHDGDLAVIDTAARQIQGGAIYAIAVDDGVLVRRLEKRLGGGIRALADHDRYPPQDLSGDEADSLKILGEVVWVGGPPRS</sequence>
<organism evidence="5 6">
    <name type="scientific">Acidomonas methanolica NBRC 104435</name>
    <dbReference type="NCBI Taxonomy" id="1231351"/>
    <lineage>
        <taxon>Bacteria</taxon>
        <taxon>Pseudomonadati</taxon>
        <taxon>Pseudomonadota</taxon>
        <taxon>Alphaproteobacteria</taxon>
        <taxon>Acetobacterales</taxon>
        <taxon>Acetobacteraceae</taxon>
        <taxon>Acidomonas</taxon>
    </lineage>
</organism>